<name>X1BPI2_9ZZZZ</name>
<comment type="caution">
    <text evidence="1">The sequence shown here is derived from an EMBL/GenBank/DDBJ whole genome shotgun (WGS) entry which is preliminary data.</text>
</comment>
<organism evidence="1">
    <name type="scientific">marine sediment metagenome</name>
    <dbReference type="NCBI Taxonomy" id="412755"/>
    <lineage>
        <taxon>unclassified sequences</taxon>
        <taxon>metagenomes</taxon>
        <taxon>ecological metagenomes</taxon>
    </lineage>
</organism>
<accession>X1BPI2</accession>
<protein>
    <submittedName>
        <fullName evidence="1">Uncharacterized protein</fullName>
    </submittedName>
</protein>
<sequence length="192" mass="22317">ANFPNWMKNTLRTSSKKYILVVFDELPTKLLEKYYYYDDYGRPFEKYLLQEWMERGNNLFWAGSEPFGKGIDDQGITNPIDEDIVRKYLGEVINNTVVPNVIPTDIETNITTEGEMVGLQPYNPSWLVNYTAMPRYGGKLLAYYHNEEGVEYNITIHQGLELTNPLMFNNYWISGFVGSPISFINTFEPPLR</sequence>
<evidence type="ECO:0000313" key="1">
    <source>
        <dbReference type="EMBL" id="GAG85963.1"/>
    </source>
</evidence>
<proteinExistence type="predicted"/>
<dbReference type="EMBL" id="BART01019420">
    <property type="protein sequence ID" value="GAG85963.1"/>
    <property type="molecule type" value="Genomic_DNA"/>
</dbReference>
<gene>
    <name evidence="1" type="ORF">S01H4_36351</name>
</gene>
<feature type="non-terminal residue" evidence="1">
    <location>
        <position position="1"/>
    </location>
</feature>
<reference evidence="1" key="1">
    <citation type="journal article" date="2014" name="Front. Microbiol.">
        <title>High frequency of phylogenetically diverse reductive dehalogenase-homologous genes in deep subseafloor sedimentary metagenomes.</title>
        <authorList>
            <person name="Kawai M."/>
            <person name="Futagami T."/>
            <person name="Toyoda A."/>
            <person name="Takaki Y."/>
            <person name="Nishi S."/>
            <person name="Hori S."/>
            <person name="Arai W."/>
            <person name="Tsubouchi T."/>
            <person name="Morono Y."/>
            <person name="Uchiyama I."/>
            <person name="Ito T."/>
            <person name="Fujiyama A."/>
            <person name="Inagaki F."/>
            <person name="Takami H."/>
        </authorList>
    </citation>
    <scope>NUCLEOTIDE SEQUENCE</scope>
    <source>
        <strain evidence="1">Expedition CK06-06</strain>
    </source>
</reference>
<dbReference type="AlphaFoldDB" id="X1BPI2"/>